<dbReference type="Gene3D" id="3.40.50.150">
    <property type="entry name" value="Vaccinia Virus protein VP39"/>
    <property type="match status" value="1"/>
</dbReference>
<organism evidence="1 2">
    <name type="scientific">Methylobacterium currus</name>
    <dbReference type="NCBI Taxonomy" id="2051553"/>
    <lineage>
        <taxon>Bacteria</taxon>
        <taxon>Pseudomonadati</taxon>
        <taxon>Pseudomonadota</taxon>
        <taxon>Alphaproteobacteria</taxon>
        <taxon>Hyphomicrobiales</taxon>
        <taxon>Methylobacteriaceae</taxon>
        <taxon>Methylobacterium</taxon>
    </lineage>
</organism>
<sequence length="218" mass="23631">MNRDDLLAKVKSMNWHHRIDLGQGIVTPSAGATNGTLQIIGVPTSLHGSSVIDIGAWDGFYSFEAERRGADRVLATDHFCWGGSGVFTKDGFDLAKEALNSNVEALKVRVEDINPRDVGLFDIDLFLGVLYHAPGPLGYFMRVRSVTKKFAIIETHVDLLDIERPALACYPAGALGGDPTNFFGPNEAAVKGMCMDAGFSRVETVGQSPTRMAFHAFV</sequence>
<dbReference type="KEGG" id="mee:DA075_17255"/>
<dbReference type="SUPFAM" id="SSF53335">
    <property type="entry name" value="S-adenosyl-L-methionine-dependent methyltransferases"/>
    <property type="match status" value="1"/>
</dbReference>
<evidence type="ECO:0000313" key="1">
    <source>
        <dbReference type="EMBL" id="AWB22444.1"/>
    </source>
</evidence>
<reference evidence="1 2" key="1">
    <citation type="submission" date="2018-04" db="EMBL/GenBank/DDBJ databases">
        <title>Methylobacterium sp. PR1016A genome.</title>
        <authorList>
            <person name="Park W."/>
        </authorList>
    </citation>
    <scope>NUCLEOTIDE SEQUENCE [LARGE SCALE GENOMIC DNA]</scope>
    <source>
        <strain evidence="1 2">PR1016A</strain>
    </source>
</reference>
<dbReference type="Proteomes" id="UP000244755">
    <property type="component" value="Chromosome 1"/>
</dbReference>
<dbReference type="OrthoDB" id="9765084at2"/>
<dbReference type="RefSeq" id="WP_108394320.1">
    <property type="nucleotide sequence ID" value="NZ_CP028843.1"/>
</dbReference>
<dbReference type="InterPro" id="IPR027555">
    <property type="entry name" value="Mo5U34_MeTrfas-like"/>
</dbReference>
<dbReference type="EMBL" id="CP028843">
    <property type="protein sequence ID" value="AWB22444.1"/>
    <property type="molecule type" value="Genomic_DNA"/>
</dbReference>
<dbReference type="Pfam" id="PF08003">
    <property type="entry name" value="Methyltransf_9"/>
    <property type="match status" value="1"/>
</dbReference>
<protein>
    <recommendedName>
        <fullName evidence="3">DUF1698 domain-containing protein</fullName>
    </recommendedName>
</protein>
<gene>
    <name evidence="1" type="ORF">DA075_17255</name>
</gene>
<dbReference type="AlphaFoldDB" id="A0A2R4WLN0"/>
<proteinExistence type="predicted"/>
<keyword evidence="2" id="KW-1185">Reference proteome</keyword>
<evidence type="ECO:0000313" key="2">
    <source>
        <dbReference type="Proteomes" id="UP000244755"/>
    </source>
</evidence>
<dbReference type="InterPro" id="IPR029063">
    <property type="entry name" value="SAM-dependent_MTases_sf"/>
</dbReference>
<accession>A0A2R4WLN0</accession>
<name>A0A2R4WLN0_9HYPH</name>
<evidence type="ECO:0008006" key="3">
    <source>
        <dbReference type="Google" id="ProtNLM"/>
    </source>
</evidence>